<proteinExistence type="predicted"/>
<protein>
    <submittedName>
        <fullName evidence="2">Glycerophosphodiester phosphodiesterase</fullName>
    </submittedName>
</protein>
<keyword evidence="3" id="KW-1185">Reference proteome</keyword>
<dbReference type="AlphaFoldDB" id="A0A850EX00"/>
<dbReference type="Gene3D" id="3.20.20.190">
    <property type="entry name" value="Phosphatidylinositol (PI) phosphodiesterase"/>
    <property type="match status" value="1"/>
</dbReference>
<name>A0A850EX00_9BACL</name>
<dbReference type="Proteomes" id="UP000564806">
    <property type="component" value="Unassembled WGS sequence"/>
</dbReference>
<dbReference type="CDD" id="cd08583">
    <property type="entry name" value="PI-PLCc_GDPD_SF_unchar1"/>
    <property type="match status" value="1"/>
</dbReference>
<dbReference type="GO" id="GO:0006629">
    <property type="term" value="P:lipid metabolic process"/>
    <property type="evidence" value="ECO:0007669"/>
    <property type="project" value="InterPro"/>
</dbReference>
<dbReference type="InterPro" id="IPR017946">
    <property type="entry name" value="PLC-like_Pdiesterase_TIM-brl"/>
</dbReference>
<sequence length="314" mass="35455">MDKKIMSVILIAFCLIWLGWGIVWSGQNGQVPAKNINGWENNRLIAHALGGIQGSSYTNSYDAFITNYNNGYRLFETDLLLTTDGELAARHDWTKRLQPDLSGQTGHSLTSSQFESSLIDGKFRPLLFKDILHLMENYPDFYLVTDTKEMNKQKIQQQFSVLVEQARKIDASLLNRIIPEIYSPEMYDTVMNIYPFPNKIYSLYQSGASAASIVDFVKEKQISVVAMPTYRVLINPNLVYALNQLNVQSYVHTVNSPGAMKLMSQLGVHGYYTDLETPPNILEDTFSKPVKLVFGKYIQEVLGTISSIIMKVAA</sequence>
<dbReference type="EMBL" id="JABWCS010000221">
    <property type="protein sequence ID" value="NUU64034.1"/>
    <property type="molecule type" value="Genomic_DNA"/>
</dbReference>
<feature type="domain" description="GP-PDE" evidence="1">
    <location>
        <begin position="57"/>
        <end position="274"/>
    </location>
</feature>
<dbReference type="InterPro" id="IPR030395">
    <property type="entry name" value="GP_PDE_dom"/>
</dbReference>
<evidence type="ECO:0000259" key="1">
    <source>
        <dbReference type="Pfam" id="PF03009"/>
    </source>
</evidence>
<dbReference type="Pfam" id="PF03009">
    <property type="entry name" value="GDPD"/>
    <property type="match status" value="1"/>
</dbReference>
<gene>
    <name evidence="2" type="ORF">HPT30_27160</name>
</gene>
<comment type="caution">
    <text evidence="2">The sequence shown here is derived from an EMBL/GenBank/DDBJ whole genome shotgun (WGS) entry which is preliminary data.</text>
</comment>
<organism evidence="2 3">
    <name type="scientific">Paenibacillus agri</name>
    <dbReference type="NCBI Taxonomy" id="2744309"/>
    <lineage>
        <taxon>Bacteria</taxon>
        <taxon>Bacillati</taxon>
        <taxon>Bacillota</taxon>
        <taxon>Bacilli</taxon>
        <taxon>Bacillales</taxon>
        <taxon>Paenibacillaceae</taxon>
        <taxon>Paenibacillus</taxon>
    </lineage>
</organism>
<dbReference type="GO" id="GO:0008081">
    <property type="term" value="F:phosphoric diester hydrolase activity"/>
    <property type="evidence" value="ECO:0007669"/>
    <property type="project" value="InterPro"/>
</dbReference>
<accession>A0A850EX00</accession>
<evidence type="ECO:0000313" key="2">
    <source>
        <dbReference type="EMBL" id="NUU64034.1"/>
    </source>
</evidence>
<evidence type="ECO:0000313" key="3">
    <source>
        <dbReference type="Proteomes" id="UP000564806"/>
    </source>
</evidence>
<reference evidence="2" key="1">
    <citation type="submission" date="2020-06" db="EMBL/GenBank/DDBJ databases">
        <title>Paenibacillus sp. nov., isolated from soil.</title>
        <authorList>
            <person name="Seo Y.L."/>
        </authorList>
    </citation>
    <scope>NUCLEOTIDE SEQUENCE [LARGE SCALE GENOMIC DNA]</scope>
    <source>
        <strain evidence="2">JW14</strain>
    </source>
</reference>
<dbReference type="RefSeq" id="WP_175374401.1">
    <property type="nucleotide sequence ID" value="NZ_JABWCS010000221.1"/>
</dbReference>
<dbReference type="SUPFAM" id="SSF51695">
    <property type="entry name" value="PLC-like phosphodiesterases"/>
    <property type="match status" value="1"/>
</dbReference>